<sequence length="182" mass="20488">MVTLVIQSTVQGGAELYQRKLLCIFAVPHDIRWSRGDLSCWSLLTLNIFESDVSESDLMLAVYAEQEMEEQLFVKAQGYFCIAGIVGSSPMQDGSARVAVLQETRRRTKSDHRCLNSTDSSRQRDGVQISLTSMVWIYQFIIMKALMCTQYSTSATIVGSLIGQKDEKIPEVVYGPQWFCLP</sequence>
<reference evidence="2" key="1">
    <citation type="journal article" date="2015" name="Nat. Genet.">
        <title>The genome and transcriptome of the zoonotic hookworm Ancylostoma ceylanicum identify infection-specific gene families.</title>
        <authorList>
            <person name="Schwarz E.M."/>
            <person name="Hu Y."/>
            <person name="Antoshechkin I."/>
            <person name="Miller M.M."/>
            <person name="Sternberg P.W."/>
            <person name="Aroian R.V."/>
        </authorList>
    </citation>
    <scope>NUCLEOTIDE SEQUENCE</scope>
    <source>
        <strain evidence="2">HY135</strain>
    </source>
</reference>
<comment type="caution">
    <text evidence="1">The sequence shown here is derived from an EMBL/GenBank/DDBJ whole genome shotgun (WGS) entry which is preliminary data.</text>
</comment>
<dbReference type="Proteomes" id="UP000024635">
    <property type="component" value="Unassembled WGS sequence"/>
</dbReference>
<gene>
    <name evidence="1" type="primary">Acey_s0123.g1147</name>
    <name evidence="1" type="ORF">Y032_0123g1147</name>
</gene>
<proteinExistence type="predicted"/>
<organism evidence="1 2">
    <name type="scientific">Ancylostoma ceylanicum</name>
    <dbReference type="NCBI Taxonomy" id="53326"/>
    <lineage>
        <taxon>Eukaryota</taxon>
        <taxon>Metazoa</taxon>
        <taxon>Ecdysozoa</taxon>
        <taxon>Nematoda</taxon>
        <taxon>Chromadorea</taxon>
        <taxon>Rhabditida</taxon>
        <taxon>Rhabditina</taxon>
        <taxon>Rhabditomorpha</taxon>
        <taxon>Strongyloidea</taxon>
        <taxon>Ancylostomatidae</taxon>
        <taxon>Ancylostomatinae</taxon>
        <taxon>Ancylostoma</taxon>
    </lineage>
</organism>
<dbReference type="AlphaFoldDB" id="A0A016T9G4"/>
<name>A0A016T9G4_9BILA</name>
<protein>
    <submittedName>
        <fullName evidence="1">Uncharacterized protein</fullName>
    </submittedName>
</protein>
<keyword evidence="2" id="KW-1185">Reference proteome</keyword>
<evidence type="ECO:0000313" key="1">
    <source>
        <dbReference type="EMBL" id="EYB99327.1"/>
    </source>
</evidence>
<accession>A0A016T9G4</accession>
<dbReference type="EMBL" id="JARK01001459">
    <property type="protein sequence ID" value="EYB99327.1"/>
    <property type="molecule type" value="Genomic_DNA"/>
</dbReference>
<evidence type="ECO:0000313" key="2">
    <source>
        <dbReference type="Proteomes" id="UP000024635"/>
    </source>
</evidence>